<dbReference type="SMART" id="SM00181">
    <property type="entry name" value="EGF"/>
    <property type="match status" value="19"/>
</dbReference>
<feature type="domain" description="EGF-like" evidence="16">
    <location>
        <begin position="963"/>
        <end position="1001"/>
    </location>
</feature>
<feature type="domain" description="EGF-like" evidence="16">
    <location>
        <begin position="844"/>
        <end position="881"/>
    </location>
</feature>
<dbReference type="GO" id="GO:0005509">
    <property type="term" value="F:calcium ion binding"/>
    <property type="evidence" value="ECO:0007669"/>
    <property type="project" value="InterPro"/>
</dbReference>
<dbReference type="GO" id="GO:0005886">
    <property type="term" value="C:plasma membrane"/>
    <property type="evidence" value="ECO:0007669"/>
    <property type="project" value="TreeGrafter"/>
</dbReference>
<dbReference type="FunFam" id="2.10.25.10:FF:000143">
    <property type="entry name" value="Protein crumbs 1"/>
    <property type="match status" value="4"/>
</dbReference>
<keyword evidence="4" id="KW-0272">Extracellular matrix</keyword>
<evidence type="ECO:0000256" key="9">
    <source>
        <dbReference type="ARBA" id="ARBA00022837"/>
    </source>
</evidence>
<dbReference type="FunFam" id="2.10.25.10:FF:000321">
    <property type="entry name" value="Protein delta homolog 1"/>
    <property type="match status" value="1"/>
</dbReference>
<feature type="domain" description="EGF-like" evidence="16">
    <location>
        <begin position="883"/>
        <end position="919"/>
    </location>
</feature>
<keyword evidence="11" id="KW-0472">Membrane</keyword>
<evidence type="ECO:0000259" key="17">
    <source>
        <dbReference type="PROSITE" id="PS50215"/>
    </source>
</evidence>
<evidence type="ECO:0000256" key="13">
    <source>
        <dbReference type="ARBA" id="ARBA00023180"/>
    </source>
</evidence>
<dbReference type="PRINTS" id="PR00010">
    <property type="entry name" value="EGFBLOOD"/>
</dbReference>
<proteinExistence type="predicted"/>
<dbReference type="RefSeq" id="XP_014154061.1">
    <property type="nucleotide sequence ID" value="XM_014298586.1"/>
</dbReference>
<dbReference type="FunFam" id="2.10.25.10:FF:000247">
    <property type="entry name" value="Delta/notch like EGF repeat containing"/>
    <property type="match status" value="1"/>
</dbReference>
<dbReference type="InterPro" id="IPR013032">
    <property type="entry name" value="EGF-like_CS"/>
</dbReference>
<feature type="domain" description="EGF-like" evidence="16">
    <location>
        <begin position="805"/>
        <end position="841"/>
    </location>
</feature>
<dbReference type="PROSITE" id="PS01187">
    <property type="entry name" value="EGF_CA"/>
    <property type="match status" value="4"/>
</dbReference>
<keyword evidence="15" id="KW-0862">Zinc</keyword>
<feature type="disulfide bond" evidence="14">
    <location>
        <begin position="641"/>
        <end position="650"/>
    </location>
</feature>
<feature type="disulfide bond" evidence="14">
    <location>
        <begin position="428"/>
        <end position="438"/>
    </location>
</feature>
<dbReference type="Pfam" id="PF13582">
    <property type="entry name" value="Reprolysin_3"/>
    <property type="match status" value="1"/>
</dbReference>
<feature type="disulfide bond" evidence="14">
    <location>
        <begin position="930"/>
        <end position="940"/>
    </location>
</feature>
<dbReference type="PROSITE" id="PS00010">
    <property type="entry name" value="ASX_HYDROXYL"/>
    <property type="match status" value="12"/>
</dbReference>
<dbReference type="PROSITE" id="PS00022">
    <property type="entry name" value="EGF_1"/>
    <property type="match status" value="19"/>
</dbReference>
<dbReference type="PROSITE" id="PS50026">
    <property type="entry name" value="EGF_3"/>
    <property type="match status" value="19"/>
</dbReference>
<evidence type="ECO:0000256" key="2">
    <source>
        <dbReference type="ARBA" id="ARBA00004498"/>
    </source>
</evidence>
<dbReference type="InterPro" id="IPR024079">
    <property type="entry name" value="MetalloPept_cat_dom_sf"/>
</dbReference>
<evidence type="ECO:0000313" key="19">
    <source>
        <dbReference type="Proteomes" id="UP000054560"/>
    </source>
</evidence>
<dbReference type="InterPro" id="IPR001590">
    <property type="entry name" value="Peptidase_M12B"/>
</dbReference>
<feature type="domain" description="EGF-like" evidence="16">
    <location>
        <begin position="653"/>
        <end position="689"/>
    </location>
</feature>
<dbReference type="SMART" id="SM00179">
    <property type="entry name" value="EGF_CA"/>
    <property type="match status" value="18"/>
</dbReference>
<keyword evidence="10" id="KW-1133">Transmembrane helix</keyword>
<feature type="binding site" evidence="15">
    <location>
        <position position="374"/>
    </location>
    <ligand>
        <name>Zn(2+)</name>
        <dbReference type="ChEBI" id="CHEBI:29105"/>
        <note>catalytic</note>
    </ligand>
</feature>
<feature type="binding site" evidence="15">
    <location>
        <position position="370"/>
    </location>
    <ligand>
        <name>Zn(2+)</name>
        <dbReference type="ChEBI" id="CHEBI:29105"/>
        <note>catalytic</note>
    </ligand>
</feature>
<feature type="domain" description="EGF-like" evidence="16">
    <location>
        <begin position="926"/>
        <end position="961"/>
    </location>
</feature>
<evidence type="ECO:0000256" key="8">
    <source>
        <dbReference type="ARBA" id="ARBA00022737"/>
    </source>
</evidence>
<dbReference type="InterPro" id="IPR049883">
    <property type="entry name" value="NOTCH1_EGF-like"/>
</dbReference>
<feature type="domain" description="EGF-like" evidence="16">
    <location>
        <begin position="767"/>
        <end position="803"/>
    </location>
</feature>
<dbReference type="FunFam" id="2.10.25.10:FF:000472">
    <property type="entry name" value="Uncharacterized protein, isoform A"/>
    <property type="match status" value="2"/>
</dbReference>
<feature type="disulfide bond" evidence="14">
    <location>
        <begin position="831"/>
        <end position="840"/>
    </location>
</feature>
<evidence type="ECO:0000256" key="4">
    <source>
        <dbReference type="ARBA" id="ARBA00022530"/>
    </source>
</evidence>
<accession>A0A0L0FU25</accession>
<dbReference type="OrthoDB" id="430340at2759"/>
<feature type="disulfide bond" evidence="14">
    <location>
        <begin position="717"/>
        <end position="726"/>
    </location>
</feature>
<feature type="binding site" evidence="15">
    <location>
        <position position="380"/>
    </location>
    <ligand>
        <name>Zn(2+)</name>
        <dbReference type="ChEBI" id="CHEBI:29105"/>
        <note>catalytic</note>
    </ligand>
</feature>
<dbReference type="FunFam" id="2.10.25.10:FF:000122">
    <property type="entry name" value="Protein crumbs homolog 2"/>
    <property type="match status" value="2"/>
</dbReference>
<evidence type="ECO:0000256" key="15">
    <source>
        <dbReference type="PROSITE-ProRule" id="PRU00276"/>
    </source>
</evidence>
<evidence type="ECO:0000256" key="1">
    <source>
        <dbReference type="ARBA" id="ARBA00004167"/>
    </source>
</evidence>
<keyword evidence="7" id="KW-0732">Signal</keyword>
<dbReference type="GO" id="GO:0120025">
    <property type="term" value="C:plasma membrane bounded cell projection"/>
    <property type="evidence" value="ECO:0007669"/>
    <property type="project" value="UniProtKB-ARBA"/>
</dbReference>
<feature type="domain" description="Peptidase M12B" evidence="17">
    <location>
        <begin position="233"/>
        <end position="471"/>
    </location>
</feature>
<feature type="disulfide bond" evidence="14">
    <location>
        <begin position="451"/>
        <end position="460"/>
    </location>
</feature>
<dbReference type="EMBL" id="KQ242191">
    <property type="protein sequence ID" value="KNC80159.1"/>
    <property type="molecule type" value="Genomic_DNA"/>
</dbReference>
<feature type="domain" description="EGF-like" evidence="16">
    <location>
        <begin position="463"/>
        <end position="499"/>
    </location>
</feature>
<dbReference type="eggNOG" id="KOG1217">
    <property type="taxonomic scope" value="Eukaryota"/>
</dbReference>
<dbReference type="GO" id="GO:0051240">
    <property type="term" value="P:positive regulation of multicellular organismal process"/>
    <property type="evidence" value="ECO:0007669"/>
    <property type="project" value="UniProtKB-ARBA"/>
</dbReference>
<dbReference type="InterPro" id="IPR000742">
    <property type="entry name" value="EGF"/>
</dbReference>
<keyword evidence="13" id="KW-0325">Glycoprotein</keyword>
<feature type="disulfide bond" evidence="14">
    <location>
        <begin position="951"/>
        <end position="960"/>
    </location>
</feature>
<feature type="domain" description="EGF-like" evidence="16">
    <location>
        <begin position="1006"/>
        <end position="1034"/>
    </location>
</feature>
<evidence type="ECO:0000256" key="12">
    <source>
        <dbReference type="ARBA" id="ARBA00023157"/>
    </source>
</evidence>
<feature type="disulfide bond" evidence="14">
    <location>
        <begin position="1146"/>
        <end position="1155"/>
    </location>
</feature>
<sequence>MSDEIKKAFMKEKKLEVEPEISKTQAYKTLVGGEPAVLMDVWMGDEEIKLMLLPAPVFSSKFEASTQTHTKKEKIVIQKQYTFRVGSFSNTPIQGYATLNRNGHLKDMMVKTEFVTWVYEEISEGFSFVYEAKHVTDDHVFGGQYKYPPGKNGGAAINFADIEFEGEWRGRNRIGPESREDELIELAIAREEQNIWLNNQGTSCPDSDEEKDSFGHCATATRRRTSRRGVELKIAEIQIDIDSHLLELLGGDEQDAIQYAASVINYVNGIYEEQLGITHQIVGTNVHTEVVHNSNVMSDLLTQHTALWKEKAKEPGQPNYDISFLLTGRGTGDVVGIAYIGAVCYYHYKTGVAQLLYHDAIVRQVALVAHELGHMWGCNHLSPSDPSRIMNSITTSSATFGPACVEAATAFSNSIMSCLDGGQIQSACVAGPCARGLCEDQGSTSSFTCSCPAGYSGVLCEIDEDECESAPCKNGGTCTDAVAGYVCACPAGYEGTQCEIDADECGSAPCLNGARCEDGVNKYTCHCEPGFEGPTCAINIDDCSGNPCYNDGGCIDGVNAYTCGCAVGYSGHNCEVQTDDCAVTPCANGGTCEDLVGSYKCTCAAGYSGTNCESNVNDCLPNPCQNEGVCIDGLNSYACNCKLGFMGPTCSEVTNECSPNPCTNGGTCVDGHNSYTCQCAAGFSGDICEVNIDECASMPCLNGGGCVDGINGYTCTCQPGFEGTVCEVNIDECSPNPCHNGGVCTDQVNGYYCTCPPGYDGLTCENDRDECAINQCLNGGACVDGPGFFTCTCTSGYTGGYCEIEVNECESNPCQNGAVCSDLADAYLCTCVGKWTGTNCETVKLDTCMDQLCQNGADCYDLNAGGYECMCQPGYSGLSCESDINECASEPCKNGAFCRDEVNGYACECSGEWTGTHCDVSTVEVNTDPCAGFDCYHGTCQALGDAPQCVCGTGYTGSRCSSEIDECLTSMNVCQNGATCVDGLNSVTCDCLPGYEGADCSVYACPCQNGGSCIDDNGSTVCKCVDGYSGDTCEYAPASDLTNYCSPDPCNGNGNCVLNPSVGFECVCFSGYSGTNCVQEVVPPLTCSSNPCFYGGFCLDRIYGVKCICVGGRTGEFCQNDVNECASSPCMTGRCSNRHNKFVCTCPTGWSGELCSTRIIA</sequence>
<dbReference type="GO" id="GO:0009986">
    <property type="term" value="C:cell surface"/>
    <property type="evidence" value="ECO:0007669"/>
    <property type="project" value="TreeGrafter"/>
</dbReference>
<dbReference type="GO" id="GO:0043235">
    <property type="term" value="C:receptor complex"/>
    <property type="evidence" value="ECO:0007669"/>
    <property type="project" value="TreeGrafter"/>
</dbReference>
<evidence type="ECO:0000256" key="6">
    <source>
        <dbReference type="ARBA" id="ARBA00022692"/>
    </source>
</evidence>
<dbReference type="GO" id="GO:0051241">
    <property type="term" value="P:negative regulation of multicellular organismal process"/>
    <property type="evidence" value="ECO:0007669"/>
    <property type="project" value="UniProtKB-ARBA"/>
</dbReference>
<feature type="active site" evidence="15">
    <location>
        <position position="371"/>
    </location>
</feature>
<organism evidence="18 19">
    <name type="scientific">Sphaeroforma arctica JP610</name>
    <dbReference type="NCBI Taxonomy" id="667725"/>
    <lineage>
        <taxon>Eukaryota</taxon>
        <taxon>Ichthyosporea</taxon>
        <taxon>Ichthyophonida</taxon>
        <taxon>Sphaeroforma</taxon>
    </lineage>
</organism>
<feature type="domain" description="EGF-like" evidence="16">
    <location>
        <begin position="577"/>
        <end position="613"/>
    </location>
</feature>
<dbReference type="Pfam" id="PF00008">
    <property type="entry name" value="EGF"/>
    <property type="match status" value="7"/>
</dbReference>
<evidence type="ECO:0000259" key="16">
    <source>
        <dbReference type="PROSITE" id="PS50026"/>
    </source>
</evidence>
<keyword evidence="6" id="KW-0812">Transmembrane</keyword>
<dbReference type="FunFam" id="2.10.25.10:FF:000309">
    <property type="entry name" value="Uncharacterized protein, isoform A"/>
    <property type="match status" value="1"/>
</dbReference>
<dbReference type="PANTHER" id="PTHR45836:SF13">
    <property type="entry name" value="PROTEIN CRUMBS"/>
    <property type="match status" value="1"/>
</dbReference>
<keyword evidence="12 14" id="KW-1015">Disulfide bond</keyword>
<dbReference type="Gene3D" id="2.10.25.10">
    <property type="entry name" value="Laminin"/>
    <property type="match status" value="18"/>
</dbReference>
<keyword evidence="19" id="KW-1185">Reference proteome</keyword>
<evidence type="ECO:0000256" key="14">
    <source>
        <dbReference type="PROSITE-ProRule" id="PRU00076"/>
    </source>
</evidence>
<dbReference type="CDD" id="cd00054">
    <property type="entry name" value="EGF_CA"/>
    <property type="match status" value="15"/>
</dbReference>
<feature type="domain" description="EGF-like" evidence="16">
    <location>
        <begin position="424"/>
        <end position="461"/>
    </location>
</feature>
<feature type="disulfide bond" evidence="14">
    <location>
        <begin position="527"/>
        <end position="536"/>
    </location>
</feature>
<feature type="disulfide bond" evidence="14">
    <location>
        <begin position="1109"/>
        <end position="1118"/>
    </location>
</feature>
<dbReference type="Pfam" id="PF12661">
    <property type="entry name" value="hEGF"/>
    <property type="match status" value="6"/>
</dbReference>
<keyword evidence="5 14" id="KW-0245">EGF-like domain</keyword>
<feature type="domain" description="EGF-like" evidence="16">
    <location>
        <begin position="691"/>
        <end position="727"/>
    </location>
</feature>
<keyword evidence="15" id="KW-0479">Metal-binding</keyword>
<comment type="subcellular location">
    <subcellularLocation>
        <location evidence="1">Membrane</location>
        <topology evidence="1">Single-pass membrane protein</topology>
    </subcellularLocation>
    <subcellularLocation>
        <location evidence="2">Secreted</location>
        <location evidence="2">Extracellular space</location>
        <location evidence="2">Extracellular matrix</location>
    </subcellularLocation>
</comment>
<dbReference type="GO" id="GO:0007219">
    <property type="term" value="P:Notch signaling pathway"/>
    <property type="evidence" value="ECO:0007669"/>
    <property type="project" value="TreeGrafter"/>
</dbReference>
<feature type="disulfide bond" evidence="14">
    <location>
        <begin position="991"/>
        <end position="1000"/>
    </location>
</feature>
<feature type="disulfide bond" evidence="14">
    <location>
        <begin position="679"/>
        <end position="688"/>
    </location>
</feature>
<dbReference type="GeneID" id="25907976"/>
<dbReference type="InterPro" id="IPR009030">
    <property type="entry name" value="Growth_fac_rcpt_cys_sf"/>
</dbReference>
<feature type="domain" description="EGF-like" evidence="16">
    <location>
        <begin position="501"/>
        <end position="537"/>
    </location>
</feature>
<dbReference type="SUPFAM" id="SSF57196">
    <property type="entry name" value="EGF/Laminin"/>
    <property type="match status" value="15"/>
</dbReference>
<evidence type="ECO:0000256" key="7">
    <source>
        <dbReference type="ARBA" id="ARBA00022729"/>
    </source>
</evidence>
<dbReference type="Pfam" id="PF07645">
    <property type="entry name" value="EGF_CA"/>
    <property type="match status" value="1"/>
</dbReference>
<feature type="domain" description="EGF-like" evidence="16">
    <location>
        <begin position="615"/>
        <end position="651"/>
    </location>
</feature>
<keyword evidence="9" id="KW-0106">Calcium</keyword>
<evidence type="ECO:0000256" key="3">
    <source>
        <dbReference type="ARBA" id="ARBA00022525"/>
    </source>
</evidence>
<keyword evidence="8" id="KW-0677">Repeat</keyword>
<dbReference type="InterPro" id="IPR051355">
    <property type="entry name" value="Notch/Slit_guidance"/>
</dbReference>
<feature type="disulfide bond" evidence="14">
    <location>
        <begin position="1068"/>
        <end position="1077"/>
    </location>
</feature>
<name>A0A0L0FU25_9EUKA</name>
<feature type="disulfide bond" evidence="14">
    <location>
        <begin position="755"/>
        <end position="764"/>
    </location>
</feature>
<protein>
    <recommendedName>
        <fullName evidence="20">Fibropellin-1</fullName>
    </recommendedName>
</protein>
<feature type="domain" description="EGF-like" evidence="16">
    <location>
        <begin position="1121"/>
        <end position="1156"/>
    </location>
</feature>
<feature type="disulfide bond" evidence="14">
    <location>
        <begin position="1125"/>
        <end position="1135"/>
    </location>
</feature>
<feature type="disulfide bond" evidence="14">
    <location>
        <begin position="1024"/>
        <end position="1033"/>
    </location>
</feature>
<dbReference type="Proteomes" id="UP000054560">
    <property type="component" value="Unassembled WGS sequence"/>
</dbReference>
<dbReference type="InterPro" id="IPR018097">
    <property type="entry name" value="EGF_Ca-bd_CS"/>
</dbReference>
<feature type="disulfide bond" evidence="14">
    <location>
        <begin position="793"/>
        <end position="802"/>
    </location>
</feature>
<dbReference type="GO" id="GO:0004222">
    <property type="term" value="F:metalloendopeptidase activity"/>
    <property type="evidence" value="ECO:0007669"/>
    <property type="project" value="InterPro"/>
</dbReference>
<dbReference type="SUPFAM" id="SSF57184">
    <property type="entry name" value="Growth factor receptor domain"/>
    <property type="match status" value="1"/>
</dbReference>
<dbReference type="FunFam" id="2.10.25.10:FF:000045">
    <property type="entry name" value="Slit guidance ligand 2"/>
    <property type="match status" value="1"/>
</dbReference>
<dbReference type="PANTHER" id="PTHR45836">
    <property type="entry name" value="SLIT HOMOLOG"/>
    <property type="match status" value="1"/>
</dbReference>
<dbReference type="FunFam" id="2.10.25.10:FF:000434">
    <property type="entry name" value="Predicted protein"/>
    <property type="match status" value="1"/>
</dbReference>
<dbReference type="eggNOG" id="KOG3607">
    <property type="taxonomic scope" value="Eukaryota"/>
</dbReference>
<dbReference type="PROSITE" id="PS50215">
    <property type="entry name" value="ADAM_MEPRO"/>
    <property type="match status" value="1"/>
</dbReference>
<dbReference type="PROSITE" id="PS01186">
    <property type="entry name" value="EGF_2"/>
    <property type="match status" value="16"/>
</dbReference>
<keyword evidence="3" id="KW-0964">Secreted</keyword>
<feature type="disulfide bond" evidence="14">
    <location>
        <begin position="871"/>
        <end position="880"/>
    </location>
</feature>
<reference evidence="18 19" key="1">
    <citation type="submission" date="2011-02" db="EMBL/GenBank/DDBJ databases">
        <title>The Genome Sequence of Sphaeroforma arctica JP610.</title>
        <authorList>
            <consortium name="The Broad Institute Genome Sequencing Platform"/>
            <person name="Russ C."/>
            <person name="Cuomo C."/>
            <person name="Young S.K."/>
            <person name="Zeng Q."/>
            <person name="Gargeya S."/>
            <person name="Alvarado L."/>
            <person name="Berlin A."/>
            <person name="Chapman S.B."/>
            <person name="Chen Z."/>
            <person name="Freedman E."/>
            <person name="Gellesch M."/>
            <person name="Goldberg J."/>
            <person name="Griggs A."/>
            <person name="Gujja S."/>
            <person name="Heilman E."/>
            <person name="Heiman D."/>
            <person name="Howarth C."/>
            <person name="Mehta T."/>
            <person name="Neiman D."/>
            <person name="Pearson M."/>
            <person name="Roberts A."/>
            <person name="Saif S."/>
            <person name="Shea T."/>
            <person name="Shenoy N."/>
            <person name="Sisk P."/>
            <person name="Stolte C."/>
            <person name="Sykes S."/>
            <person name="White J."/>
            <person name="Yandava C."/>
            <person name="Burger G."/>
            <person name="Gray M.W."/>
            <person name="Holland P.W.H."/>
            <person name="King N."/>
            <person name="Lang F.B.F."/>
            <person name="Roger A.J."/>
            <person name="Ruiz-Trillo I."/>
            <person name="Haas B."/>
            <person name="Nusbaum C."/>
            <person name="Birren B."/>
        </authorList>
    </citation>
    <scope>NUCLEOTIDE SEQUENCE [LARGE SCALE GENOMIC DNA]</scope>
    <source>
        <strain evidence="18 19">JP610</strain>
    </source>
</reference>
<feature type="disulfide bond" evidence="14">
    <location>
        <begin position="565"/>
        <end position="574"/>
    </location>
</feature>
<dbReference type="FunFam" id="2.10.25.10:FF:000004">
    <property type="entry name" value="Neurogenic locus notch 1"/>
    <property type="match status" value="1"/>
</dbReference>
<dbReference type="GO" id="GO:0003008">
    <property type="term" value="P:system process"/>
    <property type="evidence" value="ECO:0007669"/>
    <property type="project" value="UniProtKB-ARBA"/>
</dbReference>
<comment type="caution">
    <text evidence="14">Lacks conserved residue(s) required for the propagation of feature annotation.</text>
</comment>
<feature type="disulfide bond" evidence="14">
    <location>
        <begin position="603"/>
        <end position="612"/>
    </location>
</feature>
<dbReference type="AlphaFoldDB" id="A0A0L0FU25"/>
<feature type="disulfide bond" evidence="14">
    <location>
        <begin position="909"/>
        <end position="918"/>
    </location>
</feature>
<feature type="domain" description="EGF-like" evidence="16">
    <location>
        <begin position="539"/>
        <end position="575"/>
    </location>
</feature>
<evidence type="ECO:0008006" key="20">
    <source>
        <dbReference type="Google" id="ProtNLM"/>
    </source>
</evidence>
<dbReference type="InterPro" id="IPR000152">
    <property type="entry name" value="EGF-type_Asp/Asn_hydroxyl_site"/>
</dbReference>
<dbReference type="GO" id="GO:0006508">
    <property type="term" value="P:proteolysis"/>
    <property type="evidence" value="ECO:0007669"/>
    <property type="project" value="InterPro"/>
</dbReference>
<evidence type="ECO:0000256" key="11">
    <source>
        <dbReference type="ARBA" id="ARBA00023136"/>
    </source>
</evidence>
<feature type="domain" description="EGF-like" evidence="16">
    <location>
        <begin position="1041"/>
        <end position="1078"/>
    </location>
</feature>
<feature type="domain" description="EGF-like" evidence="16">
    <location>
        <begin position="729"/>
        <end position="765"/>
    </location>
</feature>
<feature type="disulfide bond" evidence="14">
    <location>
        <begin position="489"/>
        <end position="498"/>
    </location>
</feature>
<dbReference type="STRING" id="667725.A0A0L0FU25"/>
<dbReference type="SUPFAM" id="SSF55486">
    <property type="entry name" value="Metalloproteases ('zincins'), catalytic domain"/>
    <property type="match status" value="1"/>
</dbReference>
<gene>
    <name evidence="18" type="ORF">SARC_07472</name>
</gene>
<dbReference type="InterPro" id="IPR001881">
    <property type="entry name" value="EGF-like_Ca-bd_dom"/>
</dbReference>
<dbReference type="Gene3D" id="3.40.390.10">
    <property type="entry name" value="Collagenase (Catalytic Domain)"/>
    <property type="match status" value="1"/>
</dbReference>
<feature type="domain" description="EGF-like" evidence="16">
    <location>
        <begin position="1083"/>
        <end position="1119"/>
    </location>
</feature>
<evidence type="ECO:0000256" key="10">
    <source>
        <dbReference type="ARBA" id="ARBA00022989"/>
    </source>
</evidence>
<evidence type="ECO:0000256" key="5">
    <source>
        <dbReference type="ARBA" id="ARBA00022536"/>
    </source>
</evidence>
<evidence type="ECO:0000313" key="18">
    <source>
        <dbReference type="EMBL" id="KNC80159.1"/>
    </source>
</evidence>